<name>A0A9X0MJZ4_BACCE</name>
<dbReference type="Proteomes" id="UP000075476">
    <property type="component" value="Unassembled WGS sequence"/>
</dbReference>
<evidence type="ECO:0000313" key="1">
    <source>
        <dbReference type="EMBL" id="KXY51194.1"/>
    </source>
</evidence>
<organism evidence="1 3">
    <name type="scientific">Bacillus cereus</name>
    <dbReference type="NCBI Taxonomy" id="1396"/>
    <lineage>
        <taxon>Bacteria</taxon>
        <taxon>Bacillati</taxon>
        <taxon>Bacillota</taxon>
        <taxon>Bacilli</taxon>
        <taxon>Bacillales</taxon>
        <taxon>Bacillaceae</taxon>
        <taxon>Bacillus</taxon>
        <taxon>Bacillus cereus group</taxon>
    </lineage>
</organism>
<comment type="caution">
    <text evidence="1">The sequence shown here is derived from an EMBL/GenBank/DDBJ whole genome shotgun (WGS) entry which is preliminary data.</text>
</comment>
<evidence type="ECO:0000313" key="4">
    <source>
        <dbReference type="Proteomes" id="UP000220210"/>
    </source>
</evidence>
<evidence type="ECO:0000313" key="2">
    <source>
        <dbReference type="EMBL" id="PFF46035.1"/>
    </source>
</evidence>
<dbReference type="AlphaFoldDB" id="A0A9X0MJZ4"/>
<dbReference type="Proteomes" id="UP000220210">
    <property type="component" value="Unassembled WGS sequence"/>
</dbReference>
<dbReference type="EMBL" id="NTSO01000015">
    <property type="protein sequence ID" value="PFF46035.1"/>
    <property type="molecule type" value="Genomic_DNA"/>
</dbReference>
<reference evidence="1 3" key="1">
    <citation type="submission" date="2015-12" db="EMBL/GenBank/DDBJ databases">
        <title>Bacillus cereus Group isolate.</title>
        <authorList>
            <person name="Kovac J."/>
        </authorList>
    </citation>
    <scope>NUCLEOTIDE SEQUENCE [LARGE SCALE GENOMIC DNA]</scope>
    <source>
        <strain evidence="1 3">FSL K6-0073</strain>
    </source>
</reference>
<dbReference type="EMBL" id="LOMO01000001">
    <property type="protein sequence ID" value="KXY51194.1"/>
    <property type="molecule type" value="Genomic_DNA"/>
</dbReference>
<reference evidence="2 4" key="2">
    <citation type="submission" date="2017-09" db="EMBL/GenBank/DDBJ databases">
        <title>Large-scale bioinformatics analysis of Bacillus genomes uncovers conserved roles of natural products in bacterial physiology.</title>
        <authorList>
            <consortium name="Agbiome Team Llc"/>
            <person name="Bleich R.M."/>
            <person name="Kirk G.J."/>
            <person name="Santa Maria K.C."/>
            <person name="Allen S.E."/>
            <person name="Farag S."/>
            <person name="Shank E.A."/>
            <person name="Bowers A."/>
        </authorList>
    </citation>
    <scope>NUCLEOTIDE SEQUENCE [LARGE SCALE GENOMIC DNA]</scope>
    <source>
        <strain evidence="2 4">AFS020204</strain>
    </source>
</reference>
<sequence length="114" mass="12797">MGKYTLQANRIQKAFHVSVEGSMSSEDGANFIKDYKQKIAGINPKEYVIELDCTKLNVTSADVVPMLENCYKLYIADGFTKVIFKIAPKSTILKMQLNRVAKNTGLANYEIKEV</sequence>
<gene>
    <name evidence="1" type="ORF">AT268_32385</name>
    <name evidence="2" type="ORF">CN357_21525</name>
</gene>
<protein>
    <submittedName>
        <fullName evidence="1">Uncharacterized protein</fullName>
    </submittedName>
</protein>
<dbReference type="RefSeq" id="WP_061662532.1">
    <property type="nucleotide sequence ID" value="NZ_LOMO01000001.1"/>
</dbReference>
<accession>A0A9X0MJZ4</accession>
<proteinExistence type="predicted"/>
<evidence type="ECO:0000313" key="3">
    <source>
        <dbReference type="Proteomes" id="UP000075476"/>
    </source>
</evidence>